<evidence type="ECO:0000313" key="1">
    <source>
        <dbReference type="EMBL" id="KKN74071.1"/>
    </source>
</evidence>
<reference evidence="1" key="1">
    <citation type="journal article" date="2015" name="Nature">
        <title>Complex archaea that bridge the gap between prokaryotes and eukaryotes.</title>
        <authorList>
            <person name="Spang A."/>
            <person name="Saw J.H."/>
            <person name="Jorgensen S.L."/>
            <person name="Zaremba-Niedzwiedzka K."/>
            <person name="Martijn J."/>
            <person name="Lind A.E."/>
            <person name="van Eijk R."/>
            <person name="Schleper C."/>
            <person name="Guy L."/>
            <person name="Ettema T.J."/>
        </authorList>
    </citation>
    <scope>NUCLEOTIDE SEQUENCE</scope>
</reference>
<name>A0A0F9VKN9_9ZZZZ</name>
<accession>A0A0F9VKN9</accession>
<dbReference type="EMBL" id="LAZR01000332">
    <property type="protein sequence ID" value="KKN74071.1"/>
    <property type="molecule type" value="Genomic_DNA"/>
</dbReference>
<proteinExistence type="predicted"/>
<dbReference type="AlphaFoldDB" id="A0A0F9VKN9"/>
<organism evidence="1">
    <name type="scientific">marine sediment metagenome</name>
    <dbReference type="NCBI Taxonomy" id="412755"/>
    <lineage>
        <taxon>unclassified sequences</taxon>
        <taxon>metagenomes</taxon>
        <taxon>ecological metagenomes</taxon>
    </lineage>
</organism>
<protein>
    <submittedName>
        <fullName evidence="1">Uncharacterized protein</fullName>
    </submittedName>
</protein>
<comment type="caution">
    <text evidence="1">The sequence shown here is derived from an EMBL/GenBank/DDBJ whole genome shotgun (WGS) entry which is preliminary data.</text>
</comment>
<sequence>MVRRTFTPRHQFPDIPGLRRELDEISRMFLNPTAVKRTPSSATDSGNQGDWTYDSSYLYLCTADNTWRRIAHSTW</sequence>
<gene>
    <name evidence="1" type="ORF">LCGC14_0394110</name>
</gene>